<keyword evidence="3" id="KW-0735">Signal-anchor</keyword>
<keyword evidence="2 3" id="KW-0808">Transferase</keyword>
<keyword evidence="3" id="KW-0812">Transmembrane</keyword>
<dbReference type="GO" id="GO:0005975">
    <property type="term" value="P:carbohydrate metabolic process"/>
    <property type="evidence" value="ECO:0007669"/>
    <property type="project" value="InterPro"/>
</dbReference>
<protein>
    <recommendedName>
        <fullName evidence="3">L-Fucosyltransferase</fullName>
        <ecNumber evidence="3">2.4.1.-</ecNumber>
    </recommendedName>
</protein>
<dbReference type="EC" id="2.4.1.-" evidence="3"/>
<accession>A0A7R9EFV7</accession>
<dbReference type="EMBL" id="OB795429">
    <property type="protein sequence ID" value="CAD7432236.1"/>
    <property type="molecule type" value="Genomic_DNA"/>
</dbReference>
<dbReference type="UniPathway" id="UPA00378"/>
<keyword evidence="3" id="KW-0333">Golgi apparatus</keyword>
<evidence type="ECO:0000256" key="3">
    <source>
        <dbReference type="RuleBase" id="RU363129"/>
    </source>
</evidence>
<organism evidence="4">
    <name type="scientific">Timema monikensis</name>
    <dbReference type="NCBI Taxonomy" id="170555"/>
    <lineage>
        <taxon>Eukaryota</taxon>
        <taxon>Metazoa</taxon>
        <taxon>Ecdysozoa</taxon>
        <taxon>Arthropoda</taxon>
        <taxon>Hexapoda</taxon>
        <taxon>Insecta</taxon>
        <taxon>Pterygota</taxon>
        <taxon>Neoptera</taxon>
        <taxon>Polyneoptera</taxon>
        <taxon>Phasmatodea</taxon>
        <taxon>Timematodea</taxon>
        <taxon>Timematoidea</taxon>
        <taxon>Timematidae</taxon>
        <taxon>Timema</taxon>
    </lineage>
</organism>
<sequence length="667" mass="74878">MYNDAACSTSGHQPLFKRIYNIGVLDRTTPPVALYQTIPSIEKTKRQLSDTMIKAKSVLFVLLKICLGESHKCKCKYRMNTKCVTLVVLTLVCLITLVVLVGRERFQEQNISLVKRDKKPCPKGVITVLDHGRLCNQIFEYVSVWVLARRHGLLPFVPNTIHDKLRGLFAHLSIPPLSQLIDSSGDCPKLNKNSLNRASSQDLFDVDDRAIRTNESEDPFVLREYIVLIRFIVPILDEVKEEFKYHPEIVTVAQTRLRWSRSRLEADHGSRETLFVGVHVRRDDYFRAFKAFGVTSYADAGYYKHAVSWMLRKLTSEATSAHNIAFVLASDDPAWCKEVLVPELKDEIRAFGNHTNLGKKQVCSLYLLVQGAGCLVVLVGTRNSRPLYLSSAPAQAAPPTFSTAWTTPQSMFSKPSVTSSPLYSAPMRTPLSIGSLGNHYRSRFTAPMGSSPFFQWTRPGSSGGYLAWWFLEQFCLNSFSFHRHPLPPTVTHVAGTPFYLPLRLALPRLYLTSHRDSCSRDSILPPTVTHVAGTPFYLPPRDSILPPTATRVAETLSYLPPLWQRPHVSEHNVTVVVTSTSYPLSRSEGYAVFFLGEVETPEVDLVMLSSCNHSIVDYGTYGLWAALLVNGWTVVYDLSALNTHQTIVEINGLLRVAGLMSKWVMLT</sequence>
<keyword evidence="3" id="KW-0325">Glycoprotein</keyword>
<dbReference type="GO" id="GO:0032580">
    <property type="term" value="C:Golgi cisterna membrane"/>
    <property type="evidence" value="ECO:0007669"/>
    <property type="project" value="UniProtKB-SubCell"/>
</dbReference>
<dbReference type="GO" id="GO:0008107">
    <property type="term" value="F:galactoside 2-alpha-L-fucosyltransferase activity"/>
    <property type="evidence" value="ECO:0007669"/>
    <property type="project" value="InterPro"/>
</dbReference>
<comment type="subcellular location">
    <subcellularLocation>
        <location evidence="3">Golgi apparatus</location>
        <location evidence="3">Golgi stack membrane</location>
        <topology evidence="3">Single-pass type II membrane protein</topology>
    </subcellularLocation>
</comment>
<evidence type="ECO:0000256" key="1">
    <source>
        <dbReference type="ARBA" id="ARBA00022676"/>
    </source>
</evidence>
<dbReference type="CDD" id="cd11301">
    <property type="entry name" value="Fut1_Fut2_like"/>
    <property type="match status" value="1"/>
</dbReference>
<dbReference type="PANTHER" id="PTHR11927">
    <property type="entry name" value="GALACTOSIDE 2-L-FUCOSYLTRANSFERASE"/>
    <property type="match status" value="1"/>
</dbReference>
<dbReference type="InterPro" id="IPR002516">
    <property type="entry name" value="Glyco_trans_11"/>
</dbReference>
<comment type="pathway">
    <text evidence="3">Protein modification; protein glycosylation.</text>
</comment>
<keyword evidence="3" id="KW-1133">Transmembrane helix</keyword>
<evidence type="ECO:0000313" key="4">
    <source>
        <dbReference type="EMBL" id="CAD7432236.1"/>
    </source>
</evidence>
<keyword evidence="1 3" id="KW-0328">Glycosyltransferase</keyword>
<feature type="transmembrane region" description="Helical" evidence="3">
    <location>
        <begin position="83"/>
        <end position="102"/>
    </location>
</feature>
<dbReference type="AlphaFoldDB" id="A0A7R9EFV7"/>
<gene>
    <name evidence="4" type="ORF">TMSB3V08_LOCUS8948</name>
</gene>
<reference evidence="4" key="1">
    <citation type="submission" date="2020-11" db="EMBL/GenBank/DDBJ databases">
        <authorList>
            <person name="Tran Van P."/>
        </authorList>
    </citation>
    <scope>NUCLEOTIDE SEQUENCE</scope>
</reference>
<evidence type="ECO:0000256" key="2">
    <source>
        <dbReference type="ARBA" id="ARBA00022679"/>
    </source>
</evidence>
<proteinExistence type="inferred from homology"/>
<comment type="similarity">
    <text evidence="3">Belongs to the glycosyltransferase 11 family.</text>
</comment>
<dbReference type="Pfam" id="PF01531">
    <property type="entry name" value="Glyco_transf_11"/>
    <property type="match status" value="1"/>
</dbReference>
<name>A0A7R9EFV7_9NEOP</name>
<dbReference type="PANTHER" id="PTHR11927:SF9">
    <property type="entry name" value="L-FUCOSYLTRANSFERASE"/>
    <property type="match status" value="1"/>
</dbReference>
<keyword evidence="3" id="KW-0472">Membrane</keyword>